<reference evidence="4" key="1">
    <citation type="submission" date="2016-07" db="EMBL/GenBank/DDBJ databases">
        <title>Nontailed viruses are major unrecognized killers of bacteria in the ocean.</title>
        <authorList>
            <person name="Kauffman K."/>
            <person name="Hussain F."/>
            <person name="Yang J."/>
            <person name="Arevalo P."/>
            <person name="Brown J."/>
            <person name="Cutler M."/>
            <person name="Kelly L."/>
            <person name="Polz M.F."/>
        </authorList>
    </citation>
    <scope>NUCLEOTIDE SEQUENCE [LARGE SCALE GENOMIC DNA]</scope>
    <source>
        <strain evidence="4">10N.261.48.B5</strain>
    </source>
</reference>
<evidence type="ECO:0000313" key="3">
    <source>
        <dbReference type="EMBL" id="PMM56359.1"/>
    </source>
</evidence>
<protein>
    <recommendedName>
        <fullName evidence="5">Porin</fullName>
    </recommendedName>
</protein>
<evidence type="ECO:0008006" key="5">
    <source>
        <dbReference type="Google" id="ProtNLM"/>
    </source>
</evidence>
<gene>
    <name evidence="3" type="ORF">BCT54_21960</name>
</gene>
<feature type="chain" id="PRO_5015002506" description="Porin" evidence="2">
    <location>
        <begin position="24"/>
        <end position="318"/>
    </location>
</feature>
<keyword evidence="1 2" id="KW-0732">Signal</keyword>
<name>A0A2N7JRW2_VIBSP</name>
<dbReference type="InterPro" id="IPR053713">
    <property type="entry name" value="Bact_OM_Channel_sf"/>
</dbReference>
<evidence type="ECO:0000313" key="4">
    <source>
        <dbReference type="Proteomes" id="UP000235533"/>
    </source>
</evidence>
<dbReference type="Gene3D" id="2.40.160.40">
    <property type="entry name" value="monomeric porin ompg"/>
    <property type="match status" value="1"/>
</dbReference>
<dbReference type="RefSeq" id="WP_102552027.1">
    <property type="nucleotide sequence ID" value="NZ_MCZF01000087.1"/>
</dbReference>
<evidence type="ECO:0000256" key="1">
    <source>
        <dbReference type="ARBA" id="ARBA00022729"/>
    </source>
</evidence>
<comment type="caution">
    <text evidence="3">The sequence shown here is derived from an EMBL/GenBank/DDBJ whole genome shotgun (WGS) entry which is preliminary data.</text>
</comment>
<sequence>MKLDNKASYFMCSALAFSSSTMAGYIELGNEYENWGDQEQRSNTMPYIAMEFNPIEDSSMFLYANFSYRHMIESEERTVNDRSRQDVAIGWSEGYKDFWWGPKFQIRNEMYANDTRRTEYRFYNNMAYYLAEDHELILDGFIAPVGVRNRPRGEDCVGGNGCQDQANDDLRTSYTDYYHELDFGVRSRLAYDKTLQLTLYSEVSKQSEFEGDNRAWEEEKRVEWQVRMNYTQTFNDLTVTPFVRYTFYRNAESVDYGDKDELRIRAGFWGDYKIDDKSKFVFETYYQTEDKENFEQDWNQNQWEDDYFFVKLGYRRSF</sequence>
<dbReference type="AlphaFoldDB" id="A0A2N7JRW2"/>
<evidence type="ECO:0000256" key="2">
    <source>
        <dbReference type="SAM" id="SignalP"/>
    </source>
</evidence>
<proteinExistence type="predicted"/>
<dbReference type="Proteomes" id="UP000235533">
    <property type="component" value="Unassembled WGS sequence"/>
</dbReference>
<feature type="signal peptide" evidence="2">
    <location>
        <begin position="1"/>
        <end position="23"/>
    </location>
</feature>
<organism evidence="3 4">
    <name type="scientific">Vibrio splendidus</name>
    <dbReference type="NCBI Taxonomy" id="29497"/>
    <lineage>
        <taxon>Bacteria</taxon>
        <taxon>Pseudomonadati</taxon>
        <taxon>Pseudomonadota</taxon>
        <taxon>Gammaproteobacteria</taxon>
        <taxon>Vibrionales</taxon>
        <taxon>Vibrionaceae</taxon>
        <taxon>Vibrio</taxon>
    </lineage>
</organism>
<dbReference type="EMBL" id="MCZF01000087">
    <property type="protein sequence ID" value="PMM56359.1"/>
    <property type="molecule type" value="Genomic_DNA"/>
</dbReference>
<accession>A0A2N7JRW2</accession>